<protein>
    <submittedName>
        <fullName evidence="9">MgtC/SapB family protein</fullName>
    </submittedName>
</protein>
<evidence type="ECO:0000256" key="1">
    <source>
        <dbReference type="ARBA" id="ARBA00004651"/>
    </source>
</evidence>
<sequence length="231" mass="24972">MPGLETEILIKLGISAFLGLVIGLERELKRKPVGLKTSLVISIVSCLLTIVSIESAYVFTGNDQINITMDPLRLAAQIVSGIGFLGAGVILRRGNDTISGLTTAAIIWGAAGIGIAVGAGFYLEAAAGAALLIISVEVIPFVLSLIGPRQLREKEILLELMIESKEDIVNLIPAIKELKISIQKVRIKDLEDGTHNVQLLVTVHYKRRTTDVYYCVSNIKGVKFMEIESMS</sequence>
<accession>A0ABX8FCG2</accession>
<evidence type="ECO:0000259" key="8">
    <source>
        <dbReference type="Pfam" id="PF02308"/>
    </source>
</evidence>
<evidence type="ECO:0000256" key="5">
    <source>
        <dbReference type="ARBA" id="ARBA00022989"/>
    </source>
</evidence>
<feature type="transmembrane region" description="Helical" evidence="7">
    <location>
        <begin position="72"/>
        <end position="91"/>
    </location>
</feature>
<evidence type="ECO:0000256" key="7">
    <source>
        <dbReference type="SAM" id="Phobius"/>
    </source>
</evidence>
<keyword evidence="4 7" id="KW-0812">Transmembrane</keyword>
<feature type="transmembrane region" description="Helical" evidence="7">
    <location>
        <begin position="6"/>
        <end position="25"/>
    </location>
</feature>
<dbReference type="EMBL" id="CP071709">
    <property type="protein sequence ID" value="QVY60822.1"/>
    <property type="molecule type" value="Genomic_DNA"/>
</dbReference>
<dbReference type="PANTHER" id="PTHR33778">
    <property type="entry name" value="PROTEIN MGTC"/>
    <property type="match status" value="1"/>
</dbReference>
<comment type="similarity">
    <text evidence="2">Belongs to the MgtC/SapB family.</text>
</comment>
<feature type="domain" description="MgtC/SapB/SrpB/YhiD N-terminal" evidence="8">
    <location>
        <begin position="12"/>
        <end position="140"/>
    </location>
</feature>
<dbReference type="InterPro" id="IPR003416">
    <property type="entry name" value="MgtC/SapB/SrpB/YhiD_fam"/>
</dbReference>
<keyword evidence="5 7" id="KW-1133">Transmembrane helix</keyword>
<evidence type="ECO:0000256" key="6">
    <source>
        <dbReference type="ARBA" id="ARBA00023136"/>
    </source>
</evidence>
<feature type="transmembrane region" description="Helical" evidence="7">
    <location>
        <begin position="37"/>
        <end position="60"/>
    </location>
</feature>
<comment type="subcellular location">
    <subcellularLocation>
        <location evidence="1">Cell membrane</location>
        <topology evidence="1">Multi-pass membrane protein</topology>
    </subcellularLocation>
</comment>
<dbReference type="PANTHER" id="PTHR33778:SF4">
    <property type="entry name" value="PROTEIN SAPB"/>
    <property type="match status" value="1"/>
</dbReference>
<gene>
    <name evidence="9" type="ORF">J1899_17840</name>
</gene>
<dbReference type="InterPro" id="IPR049177">
    <property type="entry name" value="MgtC_SapB_SrpB_YhiD_N"/>
</dbReference>
<evidence type="ECO:0000256" key="4">
    <source>
        <dbReference type="ARBA" id="ARBA00022692"/>
    </source>
</evidence>
<evidence type="ECO:0000256" key="2">
    <source>
        <dbReference type="ARBA" id="ARBA00009298"/>
    </source>
</evidence>
<organism evidence="9 10">
    <name type="scientific">Cytobacillus gottheilii</name>
    <dbReference type="NCBI Taxonomy" id="859144"/>
    <lineage>
        <taxon>Bacteria</taxon>
        <taxon>Bacillati</taxon>
        <taxon>Bacillota</taxon>
        <taxon>Bacilli</taxon>
        <taxon>Bacillales</taxon>
        <taxon>Bacillaceae</taxon>
        <taxon>Cytobacillus</taxon>
    </lineage>
</organism>
<evidence type="ECO:0000313" key="9">
    <source>
        <dbReference type="EMBL" id="QVY60822.1"/>
    </source>
</evidence>
<reference evidence="9 10" key="1">
    <citation type="submission" date="2021-03" db="EMBL/GenBank/DDBJ databases">
        <title>The first data on the complete genome of the tetrodotoxin-producing bacterium.</title>
        <authorList>
            <person name="Melnikova D.I."/>
            <person name="Nijland R."/>
            <person name="Magarlamov T.Y."/>
        </authorList>
    </citation>
    <scope>NUCLEOTIDE SEQUENCE [LARGE SCALE GENOMIC DNA]</scope>
    <source>
        <strain evidence="9 10">1839</strain>
    </source>
</reference>
<feature type="transmembrane region" description="Helical" evidence="7">
    <location>
        <begin position="129"/>
        <end position="147"/>
    </location>
</feature>
<proteinExistence type="inferred from homology"/>
<dbReference type="PRINTS" id="PR01837">
    <property type="entry name" value="MGTCSAPBPROT"/>
</dbReference>
<keyword evidence="10" id="KW-1185">Reference proteome</keyword>
<keyword evidence="3" id="KW-1003">Cell membrane</keyword>
<name>A0ABX8FCG2_9BACI</name>
<evidence type="ECO:0000256" key="3">
    <source>
        <dbReference type="ARBA" id="ARBA00022475"/>
    </source>
</evidence>
<evidence type="ECO:0000313" key="10">
    <source>
        <dbReference type="Proteomes" id="UP000679247"/>
    </source>
</evidence>
<dbReference type="RefSeq" id="WP_214475556.1">
    <property type="nucleotide sequence ID" value="NZ_CANKUS010000027.1"/>
</dbReference>
<dbReference type="Pfam" id="PF02308">
    <property type="entry name" value="MgtC"/>
    <property type="match status" value="1"/>
</dbReference>
<feature type="transmembrane region" description="Helical" evidence="7">
    <location>
        <begin position="103"/>
        <end position="123"/>
    </location>
</feature>
<keyword evidence="6 7" id="KW-0472">Membrane</keyword>
<dbReference type="Proteomes" id="UP000679247">
    <property type="component" value="Chromosome"/>
</dbReference>